<organism evidence="1 2">
    <name type="scientific">Streptomyces aurantiacus</name>
    <dbReference type="NCBI Taxonomy" id="47760"/>
    <lineage>
        <taxon>Bacteria</taxon>
        <taxon>Bacillati</taxon>
        <taxon>Actinomycetota</taxon>
        <taxon>Actinomycetes</taxon>
        <taxon>Kitasatosporales</taxon>
        <taxon>Streptomycetaceae</taxon>
        <taxon>Streptomyces</taxon>
        <taxon>Streptomyces aurantiacus group</taxon>
    </lineage>
</organism>
<dbReference type="EMBL" id="AP023440">
    <property type="protein sequence ID" value="BCL27499.1"/>
    <property type="molecule type" value="Genomic_DNA"/>
</dbReference>
<reference evidence="1 2" key="1">
    <citation type="journal article" date="2014" name="Int. J. Syst. Evol. Microbiol.">
        <title>Complete genome sequence of Corynebacterium casei LMG S-19264T (=DSM 44701T), isolated from a smear-ripened cheese.</title>
        <authorList>
            <consortium name="US DOE Joint Genome Institute (JGI-PGF)"/>
            <person name="Walter F."/>
            <person name="Albersmeier A."/>
            <person name="Kalinowski J."/>
            <person name="Ruckert C."/>
        </authorList>
    </citation>
    <scope>NUCLEOTIDE SEQUENCE [LARGE SCALE GENOMIC DNA]</scope>
    <source>
        <strain evidence="1 2">JCM 4677</strain>
    </source>
</reference>
<dbReference type="AlphaFoldDB" id="A0A7G1NX42"/>
<dbReference type="Proteomes" id="UP000516444">
    <property type="component" value="Chromosome"/>
</dbReference>
<keyword evidence="2" id="KW-1185">Reference proteome</keyword>
<gene>
    <name evidence="1" type="ORF">GCM10017557_23580</name>
</gene>
<protein>
    <submittedName>
        <fullName evidence="1">Uncharacterized protein</fullName>
    </submittedName>
</protein>
<sequence length="62" mass="6470">MQHPKTDAARSHGAHTALTAAHAALTAVDGLTEDVAEGLVERLVERGPAPPWFGESKGGARR</sequence>
<evidence type="ECO:0000313" key="2">
    <source>
        <dbReference type="Proteomes" id="UP000516444"/>
    </source>
</evidence>
<name>A0A7G1NX42_9ACTN</name>
<dbReference type="KEGG" id="sgm:GCM10017557_23580"/>
<accession>A0A7G1NX42</accession>
<evidence type="ECO:0000313" key="1">
    <source>
        <dbReference type="EMBL" id="BCL27499.1"/>
    </source>
</evidence>
<proteinExistence type="predicted"/>